<comment type="subcellular location">
    <subcellularLocation>
        <location evidence="1 9">Cell inner membrane</location>
        <topology evidence="1 9">Multi-pass membrane protein</topology>
    </subcellularLocation>
</comment>
<gene>
    <name evidence="11" type="ORF">Ga0123462_0546</name>
</gene>
<dbReference type="Proteomes" id="UP000231637">
    <property type="component" value="Chromosome"/>
</dbReference>
<keyword evidence="4 9" id="KW-1003">Cell membrane</keyword>
<reference evidence="11 12" key="1">
    <citation type="submission" date="2016-12" db="EMBL/GenBank/DDBJ databases">
        <title>Isolation and genomic insights into novel planktonic Zetaproteobacteria from stratified waters of the Chesapeake Bay.</title>
        <authorList>
            <person name="McAllister S.M."/>
            <person name="Kato S."/>
            <person name="Chan C.S."/>
            <person name="Chiu B.K."/>
            <person name="Field E.K."/>
        </authorList>
    </citation>
    <scope>NUCLEOTIDE SEQUENCE [LARGE SCALE GENOMIC DNA]</scope>
    <source>
        <strain evidence="11 12">CP-8</strain>
    </source>
</reference>
<evidence type="ECO:0000313" key="12">
    <source>
        <dbReference type="Proteomes" id="UP000231637"/>
    </source>
</evidence>
<feature type="domain" description="ABC transmembrane type-2" evidence="10">
    <location>
        <begin position="27"/>
        <end position="245"/>
    </location>
</feature>
<name>A0A2K8L2A1_9PROT</name>
<keyword evidence="7 9" id="KW-1133">Transmembrane helix</keyword>
<dbReference type="InterPro" id="IPR013525">
    <property type="entry name" value="ABC2_TM"/>
</dbReference>
<evidence type="ECO:0000256" key="8">
    <source>
        <dbReference type="ARBA" id="ARBA00023136"/>
    </source>
</evidence>
<evidence type="ECO:0000256" key="3">
    <source>
        <dbReference type="ARBA" id="ARBA00022448"/>
    </source>
</evidence>
<proteinExistence type="inferred from homology"/>
<feature type="transmembrane region" description="Helical" evidence="9">
    <location>
        <begin position="223"/>
        <end position="242"/>
    </location>
</feature>
<dbReference type="KEGG" id="mfn:Ga0123462_0546"/>
<dbReference type="AlphaFoldDB" id="A0A2K8L2A1"/>
<feature type="transmembrane region" description="Helical" evidence="9">
    <location>
        <begin position="134"/>
        <end position="158"/>
    </location>
</feature>
<dbReference type="InterPro" id="IPR047817">
    <property type="entry name" value="ABC2_TM_bact-type"/>
</dbReference>
<keyword evidence="3 9" id="KW-0813">Transport</keyword>
<keyword evidence="6 9" id="KW-0812">Transmembrane</keyword>
<sequence length="255" mass="28572">MNLKHNLSIIFYRAYAIMRAEVSSGSLGMLVWIVEPALYLGAFYLIFSVLGIRGGEDAIPFLLPGLVVWKWFAASVHKGGMSIVGGAAIMQQVYVPKYIFLATVLLSNLYQFLIVFAILLLFLVIYGLVPAVLWWQMVPLVVVQFLLITGVAGVFSVLIPFLRDLKVVLTNGLTLVFFLSGIFFDISKAPEEYQQILYLNPMAVMVESYRAILVDNMSPDWVGIGYVLLSSILLIGVTLVLLRRWDRKFPRVLSV</sequence>
<dbReference type="GO" id="GO:0005886">
    <property type="term" value="C:plasma membrane"/>
    <property type="evidence" value="ECO:0007669"/>
    <property type="project" value="UniProtKB-SubCell"/>
</dbReference>
<accession>A0A2K8L2A1</accession>
<comment type="similarity">
    <text evidence="2 9">Belongs to the ABC-2 integral membrane protein family.</text>
</comment>
<organism evidence="11 12">
    <name type="scientific">Mariprofundus ferrinatatus</name>
    <dbReference type="NCBI Taxonomy" id="1921087"/>
    <lineage>
        <taxon>Bacteria</taxon>
        <taxon>Pseudomonadati</taxon>
        <taxon>Pseudomonadota</taxon>
        <taxon>Candidatius Mariprofundia</taxon>
        <taxon>Mariprofundales</taxon>
        <taxon>Mariprofundaceae</taxon>
        <taxon>Mariprofundus</taxon>
    </lineage>
</organism>
<feature type="transmembrane region" description="Helical" evidence="9">
    <location>
        <begin position="98"/>
        <end position="128"/>
    </location>
</feature>
<keyword evidence="8 9" id="KW-0472">Membrane</keyword>
<keyword evidence="5" id="KW-0997">Cell inner membrane</keyword>
<dbReference type="RefSeq" id="WP_100264883.1">
    <property type="nucleotide sequence ID" value="NZ_CP018800.1"/>
</dbReference>
<feature type="transmembrane region" description="Helical" evidence="9">
    <location>
        <begin position="165"/>
        <end position="184"/>
    </location>
</feature>
<evidence type="ECO:0000256" key="7">
    <source>
        <dbReference type="ARBA" id="ARBA00022989"/>
    </source>
</evidence>
<dbReference type="PROSITE" id="PS51012">
    <property type="entry name" value="ABC_TM2"/>
    <property type="match status" value="1"/>
</dbReference>
<protein>
    <recommendedName>
        <fullName evidence="9">Transport permease protein</fullName>
    </recommendedName>
</protein>
<evidence type="ECO:0000259" key="10">
    <source>
        <dbReference type="PROSITE" id="PS51012"/>
    </source>
</evidence>
<dbReference type="PANTHER" id="PTHR30413">
    <property type="entry name" value="INNER MEMBRANE TRANSPORT PERMEASE"/>
    <property type="match status" value="1"/>
</dbReference>
<dbReference type="Pfam" id="PF01061">
    <property type="entry name" value="ABC2_membrane"/>
    <property type="match status" value="1"/>
</dbReference>
<evidence type="ECO:0000256" key="9">
    <source>
        <dbReference type="RuleBase" id="RU361157"/>
    </source>
</evidence>
<dbReference type="GO" id="GO:0140359">
    <property type="term" value="F:ABC-type transporter activity"/>
    <property type="evidence" value="ECO:0007669"/>
    <property type="project" value="InterPro"/>
</dbReference>
<dbReference type="EMBL" id="CP018800">
    <property type="protein sequence ID" value="ATX81417.1"/>
    <property type="molecule type" value="Genomic_DNA"/>
</dbReference>
<evidence type="ECO:0000313" key="11">
    <source>
        <dbReference type="EMBL" id="ATX81417.1"/>
    </source>
</evidence>
<dbReference type="PANTHER" id="PTHR30413:SF8">
    <property type="entry name" value="TRANSPORT PERMEASE PROTEIN"/>
    <property type="match status" value="1"/>
</dbReference>
<evidence type="ECO:0000256" key="4">
    <source>
        <dbReference type="ARBA" id="ARBA00022475"/>
    </source>
</evidence>
<keyword evidence="12" id="KW-1185">Reference proteome</keyword>
<dbReference type="OrthoDB" id="9786910at2"/>
<evidence type="ECO:0000256" key="6">
    <source>
        <dbReference type="ARBA" id="ARBA00022692"/>
    </source>
</evidence>
<evidence type="ECO:0000256" key="1">
    <source>
        <dbReference type="ARBA" id="ARBA00004429"/>
    </source>
</evidence>
<dbReference type="GO" id="GO:0015920">
    <property type="term" value="P:lipopolysaccharide transport"/>
    <property type="evidence" value="ECO:0007669"/>
    <property type="project" value="TreeGrafter"/>
</dbReference>
<feature type="transmembrane region" description="Helical" evidence="9">
    <location>
        <begin position="27"/>
        <end position="52"/>
    </location>
</feature>
<feature type="transmembrane region" description="Helical" evidence="9">
    <location>
        <begin position="58"/>
        <end position="77"/>
    </location>
</feature>
<evidence type="ECO:0000256" key="2">
    <source>
        <dbReference type="ARBA" id="ARBA00007783"/>
    </source>
</evidence>
<evidence type="ECO:0000256" key="5">
    <source>
        <dbReference type="ARBA" id="ARBA00022519"/>
    </source>
</evidence>